<accession>A0A0G1FFY5</accession>
<dbReference type="Gene3D" id="3.20.10.10">
    <property type="entry name" value="D-amino Acid Aminotransferase, subunit A, domain 2"/>
    <property type="match status" value="1"/>
</dbReference>
<dbReference type="AlphaFoldDB" id="A0A0G1FFY5"/>
<sequence>MSTYCYLNGKIIPFRKASLKLNDLGVLRGYGVFDYLRTYHGKPLQLEDNLKRFRSSAKLIGLSVRYPKASLERAISTLIKKNRLKEASVRMVLTGGPSSDFLTPEKPTLFILATPFKPLPGRLYKKGGKLITYEHLRQFPEAKSINYITAVKLQKRRRAEKAIDILYTYRSKILECSVSNFFMFIGNTLVTPKQDILNGITRRTVMKLASKHFAVIERAIRVAELSHASEMFITAANKMVLPIVQIDDEIIGTGKVGKNTRQLMQIFAEFVEKN</sequence>
<dbReference type="EMBL" id="LCFB01000005">
    <property type="protein sequence ID" value="KKS85768.1"/>
    <property type="molecule type" value="Genomic_DNA"/>
</dbReference>
<protein>
    <submittedName>
        <fullName evidence="4">D-alanine aminotransferase</fullName>
    </submittedName>
</protein>
<dbReference type="Proteomes" id="UP000034543">
    <property type="component" value="Unassembled WGS sequence"/>
</dbReference>
<dbReference type="GO" id="GO:0008483">
    <property type="term" value="F:transaminase activity"/>
    <property type="evidence" value="ECO:0007669"/>
    <property type="project" value="UniProtKB-KW"/>
</dbReference>
<evidence type="ECO:0000256" key="3">
    <source>
        <dbReference type="ARBA" id="ARBA00022898"/>
    </source>
</evidence>
<comment type="cofactor">
    <cofactor evidence="1">
        <name>pyridoxal 5'-phosphate</name>
        <dbReference type="ChEBI" id="CHEBI:597326"/>
    </cofactor>
</comment>
<dbReference type="STRING" id="1618436.UV59_C0005G0019"/>
<evidence type="ECO:0000256" key="2">
    <source>
        <dbReference type="ARBA" id="ARBA00009320"/>
    </source>
</evidence>
<dbReference type="InterPro" id="IPR036038">
    <property type="entry name" value="Aminotransferase-like"/>
</dbReference>
<dbReference type="Gene3D" id="3.30.470.10">
    <property type="match status" value="1"/>
</dbReference>
<evidence type="ECO:0000313" key="5">
    <source>
        <dbReference type="Proteomes" id="UP000034543"/>
    </source>
</evidence>
<dbReference type="GO" id="GO:0008652">
    <property type="term" value="P:amino acid biosynthetic process"/>
    <property type="evidence" value="ECO:0007669"/>
    <property type="project" value="UniProtKB-ARBA"/>
</dbReference>
<keyword evidence="3" id="KW-0663">Pyridoxal phosphate</keyword>
<dbReference type="FunFam" id="3.20.10.10:FF:000002">
    <property type="entry name" value="D-alanine aminotransferase"/>
    <property type="match status" value="1"/>
</dbReference>
<keyword evidence="4" id="KW-0032">Aminotransferase</keyword>
<dbReference type="Pfam" id="PF01063">
    <property type="entry name" value="Aminotran_4"/>
    <property type="match status" value="1"/>
</dbReference>
<dbReference type="GO" id="GO:0046394">
    <property type="term" value="P:carboxylic acid biosynthetic process"/>
    <property type="evidence" value="ECO:0007669"/>
    <property type="project" value="UniProtKB-ARBA"/>
</dbReference>
<evidence type="ECO:0000313" key="4">
    <source>
        <dbReference type="EMBL" id="KKS85768.1"/>
    </source>
</evidence>
<dbReference type="InterPro" id="IPR050571">
    <property type="entry name" value="Class-IV_PLP-Dep_Aminotrnsfr"/>
</dbReference>
<gene>
    <name evidence="4" type="ORF">UV59_C0005G0019</name>
</gene>
<dbReference type="SUPFAM" id="SSF56752">
    <property type="entry name" value="D-aminoacid aminotransferase-like PLP-dependent enzymes"/>
    <property type="match status" value="1"/>
</dbReference>
<name>A0A0G1FFY5_9BACT</name>
<keyword evidence="4" id="KW-0808">Transferase</keyword>
<evidence type="ECO:0000256" key="1">
    <source>
        <dbReference type="ARBA" id="ARBA00001933"/>
    </source>
</evidence>
<dbReference type="PANTHER" id="PTHR42743:SF11">
    <property type="entry name" value="AMINODEOXYCHORISMATE LYASE"/>
    <property type="match status" value="1"/>
</dbReference>
<comment type="caution">
    <text evidence="4">The sequence shown here is derived from an EMBL/GenBank/DDBJ whole genome shotgun (WGS) entry which is preliminary data.</text>
</comment>
<organism evidence="4 5">
    <name type="scientific">Candidatus Gottesmanbacteria bacterium GW2011_GWA1_43_11</name>
    <dbReference type="NCBI Taxonomy" id="1618436"/>
    <lineage>
        <taxon>Bacteria</taxon>
        <taxon>Candidatus Gottesmaniibacteriota</taxon>
    </lineage>
</organism>
<reference evidence="4 5" key="1">
    <citation type="journal article" date="2015" name="Nature">
        <title>rRNA introns, odd ribosomes, and small enigmatic genomes across a large radiation of phyla.</title>
        <authorList>
            <person name="Brown C.T."/>
            <person name="Hug L.A."/>
            <person name="Thomas B.C."/>
            <person name="Sharon I."/>
            <person name="Castelle C.J."/>
            <person name="Singh A."/>
            <person name="Wilkins M.J."/>
            <person name="Williams K.H."/>
            <person name="Banfield J.F."/>
        </authorList>
    </citation>
    <scope>NUCLEOTIDE SEQUENCE [LARGE SCALE GENOMIC DNA]</scope>
</reference>
<dbReference type="PATRIC" id="fig|1618436.3.peg.275"/>
<dbReference type="InterPro" id="IPR043131">
    <property type="entry name" value="BCAT-like_N"/>
</dbReference>
<proteinExistence type="inferred from homology"/>
<comment type="similarity">
    <text evidence="2">Belongs to the class-IV pyridoxal-phosphate-dependent aminotransferase family.</text>
</comment>
<dbReference type="InterPro" id="IPR001544">
    <property type="entry name" value="Aminotrans_IV"/>
</dbReference>
<dbReference type="InterPro" id="IPR043132">
    <property type="entry name" value="BCAT-like_C"/>
</dbReference>
<dbReference type="PANTHER" id="PTHR42743">
    <property type="entry name" value="AMINO-ACID AMINOTRANSFERASE"/>
    <property type="match status" value="1"/>
</dbReference>